<keyword evidence="2" id="KW-1185">Reference proteome</keyword>
<sequence>MKNTKDFVVSAIERPLLEIDLLCRCPTYDPVLSVNNDGLAKLTVSSASGRPSYAATSSSQTWFLTADLWSVSLEQLNLQPAFSRFLYDIKSKTG</sequence>
<accession>A0A4C1SFU2</accession>
<dbReference type="EMBL" id="BGZK01000007">
    <property type="protein sequence ID" value="GBP00992.1"/>
    <property type="molecule type" value="Genomic_DNA"/>
</dbReference>
<gene>
    <name evidence="1" type="ORF">EVAR_2282_1</name>
</gene>
<reference evidence="1 2" key="1">
    <citation type="journal article" date="2019" name="Commun. Biol.">
        <title>The bagworm genome reveals a unique fibroin gene that provides high tensile strength.</title>
        <authorList>
            <person name="Kono N."/>
            <person name="Nakamura H."/>
            <person name="Ohtoshi R."/>
            <person name="Tomita M."/>
            <person name="Numata K."/>
            <person name="Arakawa K."/>
        </authorList>
    </citation>
    <scope>NUCLEOTIDE SEQUENCE [LARGE SCALE GENOMIC DNA]</scope>
</reference>
<evidence type="ECO:0000313" key="1">
    <source>
        <dbReference type="EMBL" id="GBP00992.1"/>
    </source>
</evidence>
<name>A0A4C1SFU2_EUMVA</name>
<protein>
    <submittedName>
        <fullName evidence="1">Uncharacterized protein</fullName>
    </submittedName>
</protein>
<evidence type="ECO:0000313" key="2">
    <source>
        <dbReference type="Proteomes" id="UP000299102"/>
    </source>
</evidence>
<proteinExistence type="predicted"/>
<comment type="caution">
    <text evidence="1">The sequence shown here is derived from an EMBL/GenBank/DDBJ whole genome shotgun (WGS) entry which is preliminary data.</text>
</comment>
<dbReference type="AlphaFoldDB" id="A0A4C1SFU2"/>
<dbReference type="Proteomes" id="UP000299102">
    <property type="component" value="Unassembled WGS sequence"/>
</dbReference>
<organism evidence="1 2">
    <name type="scientific">Eumeta variegata</name>
    <name type="common">Bagworm moth</name>
    <name type="synonym">Eumeta japonica</name>
    <dbReference type="NCBI Taxonomy" id="151549"/>
    <lineage>
        <taxon>Eukaryota</taxon>
        <taxon>Metazoa</taxon>
        <taxon>Ecdysozoa</taxon>
        <taxon>Arthropoda</taxon>
        <taxon>Hexapoda</taxon>
        <taxon>Insecta</taxon>
        <taxon>Pterygota</taxon>
        <taxon>Neoptera</taxon>
        <taxon>Endopterygota</taxon>
        <taxon>Lepidoptera</taxon>
        <taxon>Glossata</taxon>
        <taxon>Ditrysia</taxon>
        <taxon>Tineoidea</taxon>
        <taxon>Psychidae</taxon>
        <taxon>Oiketicinae</taxon>
        <taxon>Eumeta</taxon>
    </lineage>
</organism>